<feature type="region of interest" description="Disordered" evidence="1">
    <location>
        <begin position="1"/>
        <end position="24"/>
    </location>
</feature>
<keyword evidence="2" id="KW-0472">Membrane</keyword>
<feature type="compositionally biased region" description="Gly residues" evidence="1">
    <location>
        <begin position="70"/>
        <end position="79"/>
    </location>
</feature>
<evidence type="ECO:0000313" key="3">
    <source>
        <dbReference type="EMBL" id="CAB4792436.1"/>
    </source>
</evidence>
<accession>A0A6J6XAZ4</accession>
<keyword evidence="2" id="KW-0812">Transmembrane</keyword>
<evidence type="ECO:0000256" key="2">
    <source>
        <dbReference type="SAM" id="Phobius"/>
    </source>
</evidence>
<feature type="compositionally biased region" description="Polar residues" evidence="1">
    <location>
        <begin position="118"/>
        <end position="133"/>
    </location>
</feature>
<feature type="compositionally biased region" description="Gly residues" evidence="1">
    <location>
        <begin position="86"/>
        <end position="102"/>
    </location>
</feature>
<reference evidence="3" key="1">
    <citation type="submission" date="2020-05" db="EMBL/GenBank/DDBJ databases">
        <authorList>
            <person name="Chiriac C."/>
            <person name="Salcher M."/>
            <person name="Ghai R."/>
            <person name="Kavagutti S V."/>
        </authorList>
    </citation>
    <scope>NUCLEOTIDE SEQUENCE</scope>
</reference>
<organism evidence="3">
    <name type="scientific">freshwater metagenome</name>
    <dbReference type="NCBI Taxonomy" id="449393"/>
    <lineage>
        <taxon>unclassified sequences</taxon>
        <taxon>metagenomes</taxon>
        <taxon>ecological metagenomes</taxon>
    </lineage>
</organism>
<name>A0A6J6XAZ4_9ZZZZ</name>
<dbReference type="AlphaFoldDB" id="A0A6J6XAZ4"/>
<feature type="region of interest" description="Disordered" evidence="1">
    <location>
        <begin position="49"/>
        <end position="139"/>
    </location>
</feature>
<feature type="compositionally biased region" description="Low complexity" evidence="1">
    <location>
        <begin position="103"/>
        <end position="114"/>
    </location>
</feature>
<proteinExistence type="predicted"/>
<protein>
    <submittedName>
        <fullName evidence="3">Unannotated protein</fullName>
    </submittedName>
</protein>
<gene>
    <name evidence="3" type="ORF">UFOPK3010_00075</name>
</gene>
<evidence type="ECO:0000256" key="1">
    <source>
        <dbReference type="SAM" id="MobiDB-lite"/>
    </source>
</evidence>
<sequence length="139" mass="13586">MCSMSETVETTTPSPPPAAAAPKSGRGKIAAFAGGAAAIGLVIGLGIGWLGFSNDHHEGRRGGPAMSQQGRGGQGGQNGGSQMPQGRGGNSGGGQMMPGGQGQQMPNGPRGQMPKPDTNAQGGATQQSPQTQPGAVAPN</sequence>
<dbReference type="EMBL" id="CAFAAM010000005">
    <property type="protein sequence ID" value="CAB4792436.1"/>
    <property type="molecule type" value="Genomic_DNA"/>
</dbReference>
<feature type="transmembrane region" description="Helical" evidence="2">
    <location>
        <begin position="29"/>
        <end position="52"/>
    </location>
</feature>
<keyword evidence="2" id="KW-1133">Transmembrane helix</keyword>